<dbReference type="GO" id="GO:0008237">
    <property type="term" value="F:metallopeptidase activity"/>
    <property type="evidence" value="ECO:0007669"/>
    <property type="project" value="UniProtKB-KW"/>
</dbReference>
<protein>
    <recommendedName>
        <fullName evidence="2">MPN domain-containing protein</fullName>
    </recommendedName>
</protein>
<dbReference type="Gene3D" id="3.40.140.10">
    <property type="entry name" value="Cytidine Deaminase, domain 2"/>
    <property type="match status" value="1"/>
</dbReference>
<proteinExistence type="predicted"/>
<comment type="caution">
    <text evidence="3">The sequence shown here is derived from an EMBL/GenBank/DDBJ whole genome shotgun (WGS) entry which is preliminary data.</text>
</comment>
<dbReference type="Pfam" id="PF04002">
    <property type="entry name" value="RadC"/>
    <property type="match status" value="1"/>
</dbReference>
<dbReference type="InterPro" id="IPR025657">
    <property type="entry name" value="RadC_JAB"/>
</dbReference>
<accession>A0ABD7SR83</accession>
<keyword evidence="1" id="KW-0482">Metalloprotease</keyword>
<dbReference type="Proteomes" id="UP000323819">
    <property type="component" value="Unassembled WGS sequence"/>
</dbReference>
<dbReference type="EMBL" id="VSIJ01000005">
    <property type="protein sequence ID" value="TXX67268.1"/>
    <property type="molecule type" value="Genomic_DNA"/>
</dbReference>
<feature type="domain" description="MPN" evidence="2">
    <location>
        <begin position="1"/>
        <end position="58"/>
    </location>
</feature>
<evidence type="ECO:0000313" key="4">
    <source>
        <dbReference type="Proteomes" id="UP000323819"/>
    </source>
</evidence>
<reference evidence="3 4" key="1">
    <citation type="submission" date="2019-06" db="EMBL/GenBank/DDBJ databases">
        <title>Vibrio cholerae phylogeny based on whole-genome sequencing reveals genetic diversity and population strucutre.</title>
        <authorList>
            <person name="Zhiqiu Y."/>
            <person name="Bin L."/>
            <person name="Lingyan J."/>
        </authorList>
    </citation>
    <scope>NUCLEOTIDE SEQUENCE [LARGE SCALE GENOMIC DNA]</scope>
    <source>
        <strain evidence="3 4">N2814</strain>
    </source>
</reference>
<organism evidence="3 4">
    <name type="scientific">Vibrio cholerae</name>
    <dbReference type="NCBI Taxonomy" id="666"/>
    <lineage>
        <taxon>Bacteria</taxon>
        <taxon>Pseudomonadati</taxon>
        <taxon>Pseudomonadota</taxon>
        <taxon>Gammaproteobacteria</taxon>
        <taxon>Vibrionales</taxon>
        <taxon>Vibrionaceae</taxon>
        <taxon>Vibrio</taxon>
    </lineage>
</organism>
<dbReference type="PROSITE" id="PS50249">
    <property type="entry name" value="MPN"/>
    <property type="match status" value="1"/>
</dbReference>
<evidence type="ECO:0000256" key="1">
    <source>
        <dbReference type="ARBA" id="ARBA00023049"/>
    </source>
</evidence>
<dbReference type="RefSeq" id="WP_148521407.1">
    <property type="nucleotide sequence ID" value="NZ_VSIJ01000005.1"/>
</dbReference>
<sequence>MLYTKTPTDLNGDPDLSQSDRQLTTTLVNALQLIDCQMLDHLVIGVEGIVSFSEKNWI</sequence>
<dbReference type="InterPro" id="IPR037518">
    <property type="entry name" value="MPN"/>
</dbReference>
<evidence type="ECO:0000259" key="2">
    <source>
        <dbReference type="PROSITE" id="PS50249"/>
    </source>
</evidence>
<gene>
    <name evidence="3" type="ORF">FXF03_01460</name>
</gene>
<evidence type="ECO:0000313" key="3">
    <source>
        <dbReference type="EMBL" id="TXX67268.1"/>
    </source>
</evidence>
<keyword evidence="1" id="KW-0645">Protease</keyword>
<name>A0ABD7SR83_VIBCL</name>
<dbReference type="AlphaFoldDB" id="A0ABD7SR83"/>
<keyword evidence="1" id="KW-0378">Hydrolase</keyword>